<evidence type="ECO:0000313" key="3">
    <source>
        <dbReference type="Proteomes" id="UP000324585"/>
    </source>
</evidence>
<keyword evidence="1" id="KW-0472">Membrane</keyword>
<name>A0A5J4YUX4_PORPP</name>
<accession>A0A5J4YUX4</accession>
<comment type="caution">
    <text evidence="2">The sequence shown here is derived from an EMBL/GenBank/DDBJ whole genome shotgun (WGS) entry which is preliminary data.</text>
</comment>
<feature type="transmembrane region" description="Helical" evidence="1">
    <location>
        <begin position="29"/>
        <end position="47"/>
    </location>
</feature>
<keyword evidence="1" id="KW-1133">Transmembrane helix</keyword>
<evidence type="ECO:0000256" key="1">
    <source>
        <dbReference type="SAM" id="Phobius"/>
    </source>
</evidence>
<organism evidence="2 3">
    <name type="scientific">Porphyridium purpureum</name>
    <name type="common">Red alga</name>
    <name type="synonym">Porphyridium cruentum</name>
    <dbReference type="NCBI Taxonomy" id="35688"/>
    <lineage>
        <taxon>Eukaryota</taxon>
        <taxon>Rhodophyta</taxon>
        <taxon>Bangiophyceae</taxon>
        <taxon>Porphyridiales</taxon>
        <taxon>Porphyridiaceae</taxon>
        <taxon>Porphyridium</taxon>
    </lineage>
</organism>
<dbReference type="OMA" id="ERYANTV"/>
<keyword evidence="1" id="KW-0812">Transmembrane</keyword>
<protein>
    <submittedName>
        <fullName evidence="2">Uncharacterized protein</fullName>
    </submittedName>
</protein>
<gene>
    <name evidence="2" type="ORF">FVE85_1456</name>
</gene>
<sequence>MRKTSLLAGAQETSKKAWAMGMIVQNGRAVALFACILGGFVAGVFIGEIWPTRALQMDVAEGVSRRGVQTHWADEKRLAVCITGQLARLELDSKITNVFSVNAQNGWTVDALILLSAESEAQFVNRRVPIVAQKDYPTDDSIEEALKSHVSRVKVVRVDQPVEPVMRAEYVAGLDKWNMEEGRRWARARGHVRQWFMQRECLMHLKEMEAQNGAPYTDFIRLREDSYVYAPLRPIPDTPGHENHSLLTPMCDAWDGVNDKAATLRREAAHSYFDGPLDFFYLFGDSKVSNWTALMRPEIVIREALNWTGVHVEKVAPLDLPVITQRLTENGRCIDTIMKMCYARFMNDSDVVKHFRRNWCT</sequence>
<dbReference type="OrthoDB" id="409043at2759"/>
<reference evidence="3" key="1">
    <citation type="journal article" date="2019" name="Nat. Commun.">
        <title>Expansion of phycobilisome linker gene families in mesophilic red algae.</title>
        <authorList>
            <person name="Lee J."/>
            <person name="Kim D."/>
            <person name="Bhattacharya D."/>
            <person name="Yoon H.S."/>
        </authorList>
    </citation>
    <scope>NUCLEOTIDE SEQUENCE [LARGE SCALE GENOMIC DNA]</scope>
    <source>
        <strain evidence="3">CCMP 1328</strain>
    </source>
</reference>
<dbReference type="Proteomes" id="UP000324585">
    <property type="component" value="Unassembled WGS sequence"/>
</dbReference>
<dbReference type="AlphaFoldDB" id="A0A5J4YUX4"/>
<proteinExistence type="predicted"/>
<keyword evidence="3" id="KW-1185">Reference proteome</keyword>
<dbReference type="EMBL" id="VRMN01000003">
    <property type="protein sequence ID" value="KAA8495301.1"/>
    <property type="molecule type" value="Genomic_DNA"/>
</dbReference>
<evidence type="ECO:0000313" key="2">
    <source>
        <dbReference type="EMBL" id="KAA8495301.1"/>
    </source>
</evidence>